<dbReference type="InterPro" id="IPR002553">
    <property type="entry name" value="Clathrin/coatomer_adapt-like_N"/>
</dbReference>
<dbReference type="SUPFAM" id="SSF48371">
    <property type="entry name" value="ARM repeat"/>
    <property type="match status" value="1"/>
</dbReference>
<dbReference type="Pfam" id="PF01602">
    <property type="entry name" value="Adaptin_N"/>
    <property type="match status" value="2"/>
</dbReference>
<dbReference type="PANTHER" id="PTHR22781">
    <property type="entry name" value="DELTA ADAPTIN-RELATED"/>
    <property type="match status" value="1"/>
</dbReference>
<dbReference type="Gene3D" id="1.25.10.10">
    <property type="entry name" value="Leucine-rich Repeat Variant"/>
    <property type="match status" value="2"/>
</dbReference>
<dbReference type="PANTHER" id="PTHR22781:SF12">
    <property type="entry name" value="AP-3 COMPLEX SUBUNIT DELTA-1"/>
    <property type="match status" value="1"/>
</dbReference>
<feature type="region of interest" description="Disordered" evidence="7">
    <location>
        <begin position="305"/>
        <end position="358"/>
    </location>
</feature>
<name>A0A2G9UTG6_TELCI</name>
<dbReference type="OrthoDB" id="5861426at2759"/>
<protein>
    <recommendedName>
        <fullName evidence="8">AP-3 complex subunit delta domain-containing protein</fullName>
    </recommendedName>
</protein>
<reference evidence="9 10" key="1">
    <citation type="submission" date="2015-09" db="EMBL/GenBank/DDBJ databases">
        <title>Draft genome of the parasitic nematode Teladorsagia circumcincta isolate WARC Sus (inbred).</title>
        <authorList>
            <person name="Mitreva M."/>
        </authorList>
    </citation>
    <scope>NUCLEOTIDE SEQUENCE [LARGE SCALE GENOMIC DNA]</scope>
    <source>
        <strain evidence="9 10">S</strain>
    </source>
</reference>
<dbReference type="Proteomes" id="UP000230423">
    <property type="component" value="Unassembled WGS sequence"/>
</dbReference>
<evidence type="ECO:0000256" key="1">
    <source>
        <dbReference type="ARBA" id="ARBA00004308"/>
    </source>
</evidence>
<keyword evidence="6" id="KW-0472">Membrane</keyword>
<dbReference type="GO" id="GO:0010008">
    <property type="term" value="C:endosome membrane"/>
    <property type="evidence" value="ECO:0007669"/>
    <property type="project" value="TreeGrafter"/>
</dbReference>
<evidence type="ECO:0000313" key="10">
    <source>
        <dbReference type="Proteomes" id="UP000230423"/>
    </source>
</evidence>
<evidence type="ECO:0000313" key="9">
    <source>
        <dbReference type="EMBL" id="PIO73524.1"/>
    </source>
</evidence>
<evidence type="ECO:0000259" key="8">
    <source>
        <dbReference type="SMART" id="SM01354"/>
    </source>
</evidence>
<dbReference type="GO" id="GO:0048499">
    <property type="term" value="P:synaptic vesicle membrane organization"/>
    <property type="evidence" value="ECO:0007669"/>
    <property type="project" value="TreeGrafter"/>
</dbReference>
<dbReference type="GO" id="GO:0098943">
    <property type="term" value="P:neurotransmitter receptor transport, postsynaptic endosome to lysosome"/>
    <property type="evidence" value="ECO:0007669"/>
    <property type="project" value="TreeGrafter"/>
</dbReference>
<accession>A0A2G9UTG6</accession>
<dbReference type="InterPro" id="IPR016024">
    <property type="entry name" value="ARM-type_fold"/>
</dbReference>
<evidence type="ECO:0000256" key="7">
    <source>
        <dbReference type="SAM" id="MobiDB-lite"/>
    </source>
</evidence>
<dbReference type="GO" id="GO:0098830">
    <property type="term" value="C:presynaptic endosome"/>
    <property type="evidence" value="ECO:0007669"/>
    <property type="project" value="TreeGrafter"/>
</dbReference>
<dbReference type="GO" id="GO:0006623">
    <property type="term" value="P:protein targeting to vacuole"/>
    <property type="evidence" value="ECO:0007669"/>
    <property type="project" value="TreeGrafter"/>
</dbReference>
<evidence type="ECO:0000256" key="5">
    <source>
        <dbReference type="ARBA" id="ARBA00022927"/>
    </source>
</evidence>
<organism evidence="9 10">
    <name type="scientific">Teladorsagia circumcincta</name>
    <name type="common">Brown stomach worm</name>
    <name type="synonym">Ostertagia circumcincta</name>
    <dbReference type="NCBI Taxonomy" id="45464"/>
    <lineage>
        <taxon>Eukaryota</taxon>
        <taxon>Metazoa</taxon>
        <taxon>Ecdysozoa</taxon>
        <taxon>Nematoda</taxon>
        <taxon>Chromadorea</taxon>
        <taxon>Rhabditida</taxon>
        <taxon>Rhabditina</taxon>
        <taxon>Rhabditomorpha</taxon>
        <taxon>Strongyloidea</taxon>
        <taxon>Trichostrongylidae</taxon>
        <taxon>Teladorsagia</taxon>
    </lineage>
</organism>
<evidence type="ECO:0000256" key="3">
    <source>
        <dbReference type="ARBA" id="ARBA00022448"/>
    </source>
</evidence>
<proteinExistence type="inferred from homology"/>
<keyword evidence="3" id="KW-0813">Transport</keyword>
<dbReference type="GO" id="GO:1904115">
    <property type="term" value="C:axon cytoplasm"/>
    <property type="evidence" value="ECO:0007669"/>
    <property type="project" value="GOC"/>
</dbReference>
<keyword evidence="5" id="KW-0653">Protein transport</keyword>
<feature type="domain" description="AP-3 complex subunit delta" evidence="8">
    <location>
        <begin position="185"/>
        <end position="284"/>
    </location>
</feature>
<dbReference type="GO" id="GO:0043195">
    <property type="term" value="C:terminal bouton"/>
    <property type="evidence" value="ECO:0007669"/>
    <property type="project" value="TreeGrafter"/>
</dbReference>
<gene>
    <name evidence="9" type="ORF">TELCIR_04505</name>
</gene>
<dbReference type="InterPro" id="IPR017105">
    <property type="entry name" value="AP3_complex_dsu"/>
</dbReference>
<dbReference type="SMART" id="SM01354">
    <property type="entry name" value="BLVR"/>
    <property type="match status" value="1"/>
</dbReference>
<dbReference type="InterPro" id="IPR011989">
    <property type="entry name" value="ARM-like"/>
</dbReference>
<evidence type="ECO:0000256" key="6">
    <source>
        <dbReference type="ARBA" id="ARBA00023136"/>
    </source>
</evidence>
<dbReference type="GO" id="GO:0048490">
    <property type="term" value="P:anterograde synaptic vesicle transport"/>
    <property type="evidence" value="ECO:0007669"/>
    <property type="project" value="TreeGrafter"/>
</dbReference>
<dbReference type="AlphaFoldDB" id="A0A2G9UTG6"/>
<sequence>MALRKVRSNLDRLFDKSLTDLIRGIRNNKENEGGSVWGNVEVARMKFNNSNMAQILLRDGCKGFISSALLLWDGGGRVKNREASYRAVDSAPSEANARYIASCIEEIKMELRQDSTYIKANAIEKLAYLQMLGYDISWAAFNVIEVMASTKYTEKRIGPTFQRLKDKLEDPDPGVQSAAVNVICELARKNPKNYLTLAPVFFKLMTTSSNNWMLIKIIKLEVKELSPEEIERRRKAREAERESNPYYVNRADGEMPEGAKTTDEEDIHAQGLSDEFRALDINLDEPLRPDEVVRGPQVYNRQSAAPRPALIPRSPTAASYQNRTPLDFSDVIKKKKKEKKGGEDGVRRKKKKRAPVAVGATKTEFDIDEWLKDEVPPTSQTHEEANNSGDPVKVEKKIKKKKKAASLREAYEEASGVCTPSNPNLDRGISPRMGPSGGIVSCRLCSNSDLRVFPGKRCTRETVRCHVTFTRQKERGRQRDYASSPSTGADEEIIVRLELIVVGSRQLKNIEANIVDTLNARMENDGSVAGKLDFKLPLRSTDSLVASAITK</sequence>
<dbReference type="EMBL" id="KZ345439">
    <property type="protein sequence ID" value="PIO73524.1"/>
    <property type="molecule type" value="Genomic_DNA"/>
</dbReference>
<keyword evidence="4" id="KW-0677">Repeat</keyword>
<comment type="similarity">
    <text evidence="2">Belongs to the adaptor complexes large subunit family.</text>
</comment>
<evidence type="ECO:0000256" key="4">
    <source>
        <dbReference type="ARBA" id="ARBA00022737"/>
    </source>
</evidence>
<dbReference type="Pfam" id="PF06375">
    <property type="entry name" value="AP3D1"/>
    <property type="match status" value="1"/>
</dbReference>
<keyword evidence="10" id="KW-1185">Reference proteome</keyword>
<evidence type="ECO:0000256" key="2">
    <source>
        <dbReference type="ARBA" id="ARBA00006613"/>
    </source>
</evidence>
<dbReference type="InterPro" id="IPR010474">
    <property type="entry name" value="AP3D_dom_metazoa"/>
</dbReference>
<dbReference type="GO" id="GO:0006896">
    <property type="term" value="P:Golgi to vacuole transport"/>
    <property type="evidence" value="ECO:0007669"/>
    <property type="project" value="TreeGrafter"/>
</dbReference>
<dbReference type="GO" id="GO:0030123">
    <property type="term" value="C:AP-3 adaptor complex"/>
    <property type="evidence" value="ECO:0007669"/>
    <property type="project" value="InterPro"/>
</dbReference>
<comment type="subcellular location">
    <subcellularLocation>
        <location evidence="1">Endomembrane system</location>
    </subcellularLocation>
</comment>
<dbReference type="GO" id="GO:0016182">
    <property type="term" value="P:synaptic vesicle budding from endosome"/>
    <property type="evidence" value="ECO:0007669"/>
    <property type="project" value="TreeGrafter"/>
</dbReference>